<gene>
    <name evidence="1" type="ORF">NCTC13098_01229</name>
</gene>
<evidence type="ECO:0000313" key="1">
    <source>
        <dbReference type="EMBL" id="VDR24930.1"/>
    </source>
</evidence>
<reference evidence="1 2" key="1">
    <citation type="submission" date="2018-12" db="EMBL/GenBank/DDBJ databases">
        <authorList>
            <consortium name="Pathogen Informatics"/>
        </authorList>
    </citation>
    <scope>NUCLEOTIDE SEQUENCE [LARGE SCALE GENOMIC DNA]</scope>
    <source>
        <strain evidence="1 2">NCTC13098</strain>
    </source>
</reference>
<dbReference type="EMBL" id="LR131271">
    <property type="protein sequence ID" value="VDR24930.1"/>
    <property type="molecule type" value="Genomic_DNA"/>
</dbReference>
<dbReference type="SUPFAM" id="SSF55021">
    <property type="entry name" value="ACT-like"/>
    <property type="match status" value="2"/>
</dbReference>
<dbReference type="Proteomes" id="UP000274346">
    <property type="component" value="Chromosome"/>
</dbReference>
<dbReference type="Gene3D" id="3.30.2130.10">
    <property type="entry name" value="VC0802-like"/>
    <property type="match status" value="1"/>
</dbReference>
<dbReference type="InterPro" id="IPR045865">
    <property type="entry name" value="ACT-like_dom_sf"/>
</dbReference>
<protein>
    <submittedName>
        <fullName evidence="1">ACT domain-containing protein</fullName>
    </submittedName>
</protein>
<dbReference type="KEGG" id="rtg:NCTC13098_01229"/>
<proteinExistence type="predicted"/>
<evidence type="ECO:0000313" key="2">
    <source>
        <dbReference type="Proteomes" id="UP000274346"/>
    </source>
</evidence>
<dbReference type="AlphaFoldDB" id="A0A3P8LYP5"/>
<accession>A0A3P8LYP5</accession>
<sequence length="129" mass="13877">MYDIYVILPNRPGALALLGQTLGNGGVGLEGGGVFTVDDRCHAHFLVADGERARAVLEEAGIPVAAITQPLIRRLRQEQPGELGAIARALAAQGVNILTQYSDHDNRLILVTDNFPLAQEATRRWATHA</sequence>
<name>A0A3P8LYP5_RAOTE</name>
<organism evidence="1 2">
    <name type="scientific">Raoultella terrigena</name>
    <name type="common">Klebsiella terrigena</name>
    <dbReference type="NCBI Taxonomy" id="577"/>
    <lineage>
        <taxon>Bacteria</taxon>
        <taxon>Pseudomonadati</taxon>
        <taxon>Pseudomonadota</taxon>
        <taxon>Gammaproteobacteria</taxon>
        <taxon>Enterobacterales</taxon>
        <taxon>Enterobacteriaceae</taxon>
        <taxon>Klebsiella/Raoultella group</taxon>
        <taxon>Raoultella</taxon>
    </lineage>
</organism>